<comment type="subcellular location">
    <subcellularLocation>
        <location evidence="2">Chromosome</location>
    </subcellularLocation>
    <subcellularLocation>
        <location evidence="1">Nucleus</location>
    </subcellularLocation>
</comment>
<evidence type="ECO:0000313" key="10">
    <source>
        <dbReference type="Proteomes" id="UP000325440"/>
    </source>
</evidence>
<evidence type="ECO:0000256" key="1">
    <source>
        <dbReference type="ARBA" id="ARBA00004123"/>
    </source>
</evidence>
<evidence type="ECO:0000256" key="4">
    <source>
        <dbReference type="ARBA" id="ARBA00022454"/>
    </source>
</evidence>
<dbReference type="InterPro" id="IPR006909">
    <property type="entry name" value="Rad21/Rec8_C_eu"/>
</dbReference>
<evidence type="ECO:0000256" key="5">
    <source>
        <dbReference type="ARBA" id="ARBA00023242"/>
    </source>
</evidence>
<dbReference type="InterPro" id="IPR006910">
    <property type="entry name" value="Rad21_Rec8_N"/>
</dbReference>
<keyword evidence="4" id="KW-0158">Chromosome</keyword>
<dbReference type="SUPFAM" id="SSF46785">
    <property type="entry name" value="Winged helix' DNA-binding domain"/>
    <property type="match status" value="1"/>
</dbReference>
<dbReference type="GO" id="GO:1990414">
    <property type="term" value="P:replication-born double-strand break repair via sister chromatid exchange"/>
    <property type="evidence" value="ECO:0007669"/>
    <property type="project" value="TreeGrafter"/>
</dbReference>
<gene>
    <name evidence="9" type="ORF">CINCED_3A006865</name>
</gene>
<dbReference type="Gene3D" id="1.10.10.580">
    <property type="entry name" value="Structural maintenance of chromosome 1. Chain E"/>
    <property type="match status" value="1"/>
</dbReference>
<feature type="domain" description="Rad21/Rec8-like protein N-terminal" evidence="8">
    <location>
        <begin position="1"/>
        <end position="103"/>
    </location>
</feature>
<keyword evidence="10" id="KW-1185">Reference proteome</keyword>
<dbReference type="GO" id="GO:0005634">
    <property type="term" value="C:nucleus"/>
    <property type="evidence" value="ECO:0007669"/>
    <property type="project" value="UniProtKB-SubCell"/>
</dbReference>
<dbReference type="AlphaFoldDB" id="A0A5E4M997"/>
<dbReference type="PANTHER" id="PTHR12585:SF69">
    <property type="entry name" value="FI11703P"/>
    <property type="match status" value="1"/>
</dbReference>
<evidence type="ECO:0000256" key="2">
    <source>
        <dbReference type="ARBA" id="ARBA00004286"/>
    </source>
</evidence>
<keyword evidence="5" id="KW-0539">Nucleus</keyword>
<dbReference type="Pfam" id="PF04824">
    <property type="entry name" value="Rad21_Rec8"/>
    <property type="match status" value="1"/>
</dbReference>
<feature type="region of interest" description="Disordered" evidence="6">
    <location>
        <begin position="250"/>
        <end position="333"/>
    </location>
</feature>
<organism evidence="9 10">
    <name type="scientific">Cinara cedri</name>
    <dbReference type="NCBI Taxonomy" id="506608"/>
    <lineage>
        <taxon>Eukaryota</taxon>
        <taxon>Metazoa</taxon>
        <taxon>Ecdysozoa</taxon>
        <taxon>Arthropoda</taxon>
        <taxon>Hexapoda</taxon>
        <taxon>Insecta</taxon>
        <taxon>Pterygota</taxon>
        <taxon>Neoptera</taxon>
        <taxon>Paraneoptera</taxon>
        <taxon>Hemiptera</taxon>
        <taxon>Sternorrhyncha</taxon>
        <taxon>Aphidomorpha</taxon>
        <taxon>Aphidoidea</taxon>
        <taxon>Aphididae</taxon>
        <taxon>Lachninae</taxon>
        <taxon>Cinara</taxon>
    </lineage>
</organism>
<dbReference type="Pfam" id="PF04825">
    <property type="entry name" value="Rad21_Rec8_N"/>
    <property type="match status" value="1"/>
</dbReference>
<dbReference type="PANTHER" id="PTHR12585">
    <property type="entry name" value="SCC1 / RAD21 FAMILY MEMBER"/>
    <property type="match status" value="1"/>
</dbReference>
<evidence type="ECO:0000256" key="3">
    <source>
        <dbReference type="ARBA" id="ARBA00009870"/>
    </source>
</evidence>
<dbReference type="InterPro" id="IPR039781">
    <property type="entry name" value="Rad21/Rec8-like"/>
</dbReference>
<reference evidence="9 10" key="1">
    <citation type="submission" date="2019-08" db="EMBL/GenBank/DDBJ databases">
        <authorList>
            <person name="Alioto T."/>
            <person name="Alioto T."/>
            <person name="Gomez Garrido J."/>
        </authorList>
    </citation>
    <scope>NUCLEOTIDE SEQUENCE [LARGE SCALE GENOMIC DNA]</scope>
</reference>
<dbReference type="OrthoDB" id="10071381at2759"/>
<comment type="similarity">
    <text evidence="3">Belongs to the rad21 family.</text>
</comment>
<dbReference type="InterPro" id="IPR049589">
    <property type="entry name" value="NXP1_M-like"/>
</dbReference>
<name>A0A5E4M997_9HEMI</name>
<sequence>MFYSHFSLSKKGPLARIWLAAHWDKKLTKAQVFETNIETSVDGILQPKVKMALRTSGHLLLGVVRIYSRKAKYLLADCNEAFVKIKMAFRPGMVDLPEDNHIAAANAITLPEVFHDFDTAMPDLNDVDIEAQFSLNQSRAEEITLHEDYNMSSMASKNTGFDQGFGFSEVENSDILRHGIEHSLLFSEGVDHLMDRDKEPIASTSTGSGILSQNSLGIDAPIRDDGFGGNIGQVITDNFFQAGGLFDDVPAAPMEVPDGQPPVSPPFNTPIRNDDDDDHFMPPSPGRQSSDDEGSRPASPVNLPFPNAGALGLIPSPDRDQTLMPPPDIDMHDMHDIHDIQASEEPEPLNEQNASVDQTTLVQNEEESFALAPVDASALRGLPKTKRKRKLIVDEVKNISGEEMKAQLSDTTDIVITLDLAPPTKRLMHWKETGGVEKLFALPGKTIPAIPLAKNYQRHLTAKTLTNEELEGDGVEGDEDNALPAIAGPLPARRGRKRKIPLEDENQGPAKKDVLPPIPEVPSQVEIMEVDTPAPVLVAPPTPAIPEEIEHVENNPQNPVELQPITSPLNNSGLMLPPDEIPPIKSNEPINNENQSINPFDELRPPTPVDSSVVDTSIVNNQSLPEPELQNMGYDNHINQSADFNQVVMDNMGYDGHHNAPVTPGLPSPRGGATPWRDQDYDYPASVGPVEEQQAPHETNEQYEERVMNKRANQLYHTIKTRFAKKDTLLFDDLTYRNRRKEAAQKFYSVLVLKKYKVLELIQPAPYDPIELVKGVCFTDPKL</sequence>
<feature type="domain" description="Rad21/Rec8-like protein C-terminal eukaryotic" evidence="7">
    <location>
        <begin position="731"/>
        <end position="772"/>
    </location>
</feature>
<feature type="compositionally biased region" description="Pro residues" evidence="6">
    <location>
        <begin position="259"/>
        <end position="268"/>
    </location>
</feature>
<proteinExistence type="inferred from homology"/>
<dbReference type="GO" id="GO:0003677">
    <property type="term" value="F:DNA binding"/>
    <property type="evidence" value="ECO:0007669"/>
    <property type="project" value="UniProtKB-KW"/>
</dbReference>
<feature type="region of interest" description="Disordered" evidence="6">
    <location>
        <begin position="471"/>
        <end position="518"/>
    </location>
</feature>
<dbReference type="EMBL" id="CABPRJ010000483">
    <property type="protein sequence ID" value="VVC28789.1"/>
    <property type="molecule type" value="Genomic_DNA"/>
</dbReference>
<protein>
    <submittedName>
        <fullName evidence="9">Winged helix-turn-helix DNA-binding domain,Rad21/Rec8-like protein, C-terminal</fullName>
    </submittedName>
</protein>
<dbReference type="GO" id="GO:0008278">
    <property type="term" value="C:cohesin complex"/>
    <property type="evidence" value="ECO:0007669"/>
    <property type="project" value="InterPro"/>
</dbReference>
<dbReference type="GO" id="GO:0003682">
    <property type="term" value="F:chromatin binding"/>
    <property type="evidence" value="ECO:0007669"/>
    <property type="project" value="TreeGrafter"/>
</dbReference>
<dbReference type="CDD" id="cd21792">
    <property type="entry name" value="Rad21_Rec8_M_NXP1-like"/>
    <property type="match status" value="1"/>
</dbReference>
<keyword evidence="9" id="KW-0238">DNA-binding</keyword>
<evidence type="ECO:0000256" key="6">
    <source>
        <dbReference type="SAM" id="MobiDB-lite"/>
    </source>
</evidence>
<accession>A0A5E4M997</accession>
<dbReference type="Proteomes" id="UP000325440">
    <property type="component" value="Unassembled WGS sequence"/>
</dbReference>
<dbReference type="InterPro" id="IPR023093">
    <property type="entry name" value="ScpA-like_C"/>
</dbReference>
<evidence type="ECO:0000259" key="8">
    <source>
        <dbReference type="Pfam" id="PF04825"/>
    </source>
</evidence>
<evidence type="ECO:0000259" key="7">
    <source>
        <dbReference type="Pfam" id="PF04824"/>
    </source>
</evidence>
<dbReference type="GO" id="GO:0007062">
    <property type="term" value="P:sister chromatid cohesion"/>
    <property type="evidence" value="ECO:0007669"/>
    <property type="project" value="InterPro"/>
</dbReference>
<feature type="compositionally biased region" description="Acidic residues" evidence="6">
    <location>
        <begin position="471"/>
        <end position="481"/>
    </location>
</feature>
<dbReference type="InterPro" id="IPR036390">
    <property type="entry name" value="WH_DNA-bd_sf"/>
</dbReference>
<evidence type="ECO:0000313" key="9">
    <source>
        <dbReference type="EMBL" id="VVC28789.1"/>
    </source>
</evidence>